<organism evidence="2">
    <name type="scientific">Rhipicephalus microplus</name>
    <name type="common">Cattle tick</name>
    <name type="synonym">Boophilus microplus</name>
    <dbReference type="NCBI Taxonomy" id="6941"/>
    <lineage>
        <taxon>Eukaryota</taxon>
        <taxon>Metazoa</taxon>
        <taxon>Ecdysozoa</taxon>
        <taxon>Arthropoda</taxon>
        <taxon>Chelicerata</taxon>
        <taxon>Arachnida</taxon>
        <taxon>Acari</taxon>
        <taxon>Parasitiformes</taxon>
        <taxon>Ixodida</taxon>
        <taxon>Ixodoidea</taxon>
        <taxon>Ixodidae</taxon>
        <taxon>Rhipicephalinae</taxon>
        <taxon>Rhipicephalus</taxon>
        <taxon>Boophilus</taxon>
    </lineage>
</organism>
<dbReference type="Pfam" id="PF21355">
    <property type="entry name" value="TRAF-mep_MATH"/>
    <property type="match status" value="1"/>
</dbReference>
<keyword evidence="2" id="KW-0675">Receptor</keyword>
<feature type="domain" description="TRAF1-6 MATH" evidence="1">
    <location>
        <begin position="140"/>
        <end position="242"/>
    </location>
</feature>
<proteinExistence type="predicted"/>
<name>A0A6M2CH58_RHIMP</name>
<evidence type="ECO:0000259" key="1">
    <source>
        <dbReference type="Pfam" id="PF21355"/>
    </source>
</evidence>
<sequence>MLQELSGTIGNSHEALKDFLYGTKRCVEELKKDTATTLRVDLKEIVCGEGSVLRDAMRRDLENVKKAASSNCAETVAAILEVKECENKAGSIVKNKEKISALSSITLKRHEFSVEGLNTFKGRALANGFCAYEKKKVYTSGYLLSPGIYFKRDGQHVLMCPHIRLHKEIIDSVLQWPFEETFRLTIKHPSQSKECQRLVVVTNIKEYARPDTEQNVGAYCTARSLRLDELEREGYIADDKLQVVWELV</sequence>
<dbReference type="SUPFAM" id="SSF49599">
    <property type="entry name" value="TRAF domain-like"/>
    <property type="match status" value="1"/>
</dbReference>
<dbReference type="VEuPathDB" id="VectorBase:LOC119163906"/>
<dbReference type="AlphaFoldDB" id="A0A6M2CH58"/>
<dbReference type="EMBL" id="GHWJ01000301">
    <property type="protein sequence ID" value="NOV33038.1"/>
    <property type="molecule type" value="Transcribed_RNA"/>
</dbReference>
<accession>A0A6M2CH58</accession>
<dbReference type="Gene3D" id="2.60.210.10">
    <property type="entry name" value="Apoptosis, Tumor Necrosis Factor Receptor Associated Protein 2, Chain A"/>
    <property type="match status" value="1"/>
</dbReference>
<protein>
    <submittedName>
        <fullName evidence="2">Putative tnf receptor-associated factor</fullName>
    </submittedName>
</protein>
<dbReference type="InterPro" id="IPR008974">
    <property type="entry name" value="TRAF-like"/>
</dbReference>
<reference evidence="2" key="1">
    <citation type="submission" date="2019-09" db="EMBL/GenBank/DDBJ databases">
        <title>Organ-specific transcriptomic study of the physiology of the cattle tick, Rhipicephalus microplus.</title>
        <authorList>
            <person name="Tirloni L."/>
            <person name="Braz G."/>
            <person name="Gandara A.C.P."/>
            <person name="Sabadin G.A."/>
            <person name="da Silva R.M."/>
            <person name="Guizzo M.G."/>
            <person name="Machado J.A."/>
            <person name="Costa E.P."/>
            <person name="Gomes H.F."/>
            <person name="Moraes J."/>
            <person name="Mota M.B.S."/>
            <person name="Mesquita R.D."/>
            <person name="Alvarenga P.H."/>
            <person name="Alves F."/>
            <person name="Seixas A."/>
            <person name="da Fonseca R.N."/>
            <person name="Fogaca A."/>
            <person name="Logullo C."/>
            <person name="Tanaka A."/>
            <person name="Daffre S."/>
            <person name="Termignoni C."/>
            <person name="Vaz I.S.Jr."/>
            <person name="Oliveira P.L."/>
            <person name="Ribeiro J.M."/>
        </authorList>
    </citation>
    <scope>NUCLEOTIDE SEQUENCE</scope>
    <source>
        <strain evidence="2">Porto Alegre</strain>
    </source>
</reference>
<dbReference type="InterPro" id="IPR049342">
    <property type="entry name" value="TRAF1-6_MATH_dom"/>
</dbReference>
<evidence type="ECO:0000313" key="2">
    <source>
        <dbReference type="EMBL" id="NOV33038.1"/>
    </source>
</evidence>